<feature type="signal peptide" evidence="1">
    <location>
        <begin position="1"/>
        <end position="25"/>
    </location>
</feature>
<dbReference type="AlphaFoldDB" id="A0ABD0ZU83"/>
<accession>A0ABD0ZU83</accession>
<organism evidence="2 3">
    <name type="scientific">Cardamine amara subsp. amara</name>
    <dbReference type="NCBI Taxonomy" id="228776"/>
    <lineage>
        <taxon>Eukaryota</taxon>
        <taxon>Viridiplantae</taxon>
        <taxon>Streptophyta</taxon>
        <taxon>Embryophyta</taxon>
        <taxon>Tracheophyta</taxon>
        <taxon>Spermatophyta</taxon>
        <taxon>Magnoliopsida</taxon>
        <taxon>eudicotyledons</taxon>
        <taxon>Gunneridae</taxon>
        <taxon>Pentapetalae</taxon>
        <taxon>rosids</taxon>
        <taxon>malvids</taxon>
        <taxon>Brassicales</taxon>
        <taxon>Brassicaceae</taxon>
        <taxon>Cardamineae</taxon>
        <taxon>Cardamine</taxon>
    </lineage>
</organism>
<evidence type="ECO:0000313" key="3">
    <source>
        <dbReference type="Proteomes" id="UP001558713"/>
    </source>
</evidence>
<sequence>MESKRVMMLVTIMIVMGNLLIQTEAQSPSPFISCYPGCIVSCAIQKKLPNALMCPLSCIKTCLAPPSAIPSPPSQMFLTNEIDRNNYYCKLGCATRHCVPLSSVQNPNVKKVADCVDSCSDKCSTKN</sequence>
<dbReference type="PANTHER" id="PTHR36312">
    <property type="entry name" value="THIONIN-LIKE PROTEIN 1"/>
    <property type="match status" value="1"/>
</dbReference>
<evidence type="ECO:0000313" key="2">
    <source>
        <dbReference type="EMBL" id="KAL1198161.1"/>
    </source>
</evidence>
<dbReference type="InterPro" id="IPR038975">
    <property type="entry name" value="THNL"/>
</dbReference>
<dbReference type="EMBL" id="JBANAX010000673">
    <property type="protein sequence ID" value="KAL1198161.1"/>
    <property type="molecule type" value="Genomic_DNA"/>
</dbReference>
<evidence type="ECO:0000256" key="1">
    <source>
        <dbReference type="SAM" id="SignalP"/>
    </source>
</evidence>
<dbReference type="PANTHER" id="PTHR36312:SF15">
    <property type="entry name" value="THIONIN-LIKE PROTEIN"/>
    <property type="match status" value="1"/>
</dbReference>
<keyword evidence="1" id="KW-0732">Signal</keyword>
<dbReference type="Proteomes" id="UP001558713">
    <property type="component" value="Unassembled WGS sequence"/>
</dbReference>
<gene>
    <name evidence="2" type="ORF">V5N11_035838</name>
</gene>
<feature type="chain" id="PRO_5044768258" evidence="1">
    <location>
        <begin position="26"/>
        <end position="127"/>
    </location>
</feature>
<comment type="caution">
    <text evidence="2">The sequence shown here is derived from an EMBL/GenBank/DDBJ whole genome shotgun (WGS) entry which is preliminary data.</text>
</comment>
<protein>
    <submittedName>
        <fullName evidence="2">Thionin-like protein 2</fullName>
    </submittedName>
</protein>
<proteinExistence type="predicted"/>
<name>A0ABD0ZU83_CARAN</name>
<keyword evidence="3" id="KW-1185">Reference proteome</keyword>
<reference evidence="2 3" key="1">
    <citation type="submission" date="2024-04" db="EMBL/GenBank/DDBJ databases">
        <title>Genome assembly C_amara_ONT_v2.</title>
        <authorList>
            <person name="Yant L."/>
            <person name="Moore C."/>
            <person name="Slenker M."/>
        </authorList>
    </citation>
    <scope>NUCLEOTIDE SEQUENCE [LARGE SCALE GENOMIC DNA]</scope>
    <source>
        <tissue evidence="2">Leaf</tissue>
    </source>
</reference>